<accession>A0A6G9YGF6</accession>
<evidence type="ECO:0000313" key="4">
    <source>
        <dbReference type="EMBL" id="QIS12053.1"/>
    </source>
</evidence>
<dbReference type="AlphaFoldDB" id="A0A6G9YGF6"/>
<keyword evidence="5" id="KW-1185">Reference proteome</keyword>
<organism evidence="4 5">
    <name type="scientific">Nocardia arthritidis</name>
    <dbReference type="NCBI Taxonomy" id="228602"/>
    <lineage>
        <taxon>Bacteria</taxon>
        <taxon>Bacillati</taxon>
        <taxon>Actinomycetota</taxon>
        <taxon>Actinomycetes</taxon>
        <taxon>Mycobacteriales</taxon>
        <taxon>Nocardiaceae</taxon>
        <taxon>Nocardia</taxon>
    </lineage>
</organism>
<evidence type="ECO:0000313" key="5">
    <source>
        <dbReference type="Proteomes" id="UP000503540"/>
    </source>
</evidence>
<dbReference type="RefSeq" id="WP_167474788.1">
    <property type="nucleotide sequence ID" value="NZ_CP046172.1"/>
</dbReference>
<dbReference type="GO" id="GO:0000976">
    <property type="term" value="F:transcription cis-regulatory region binding"/>
    <property type="evidence" value="ECO:0007669"/>
    <property type="project" value="TreeGrafter"/>
</dbReference>
<dbReference type="EMBL" id="CP046172">
    <property type="protein sequence ID" value="QIS12053.1"/>
    <property type="molecule type" value="Genomic_DNA"/>
</dbReference>
<dbReference type="InterPro" id="IPR009057">
    <property type="entry name" value="Homeodomain-like_sf"/>
</dbReference>
<dbReference type="InterPro" id="IPR001647">
    <property type="entry name" value="HTH_TetR"/>
</dbReference>
<dbReference type="PROSITE" id="PS50977">
    <property type="entry name" value="HTH_TETR_2"/>
    <property type="match status" value="1"/>
</dbReference>
<dbReference type="KEGG" id="nah:F5544_20950"/>
<evidence type="ECO:0000256" key="1">
    <source>
        <dbReference type="ARBA" id="ARBA00023125"/>
    </source>
</evidence>
<dbReference type="Proteomes" id="UP000503540">
    <property type="component" value="Chromosome"/>
</dbReference>
<evidence type="ECO:0000256" key="2">
    <source>
        <dbReference type="PROSITE-ProRule" id="PRU00335"/>
    </source>
</evidence>
<feature type="DNA-binding region" description="H-T-H motif" evidence="2">
    <location>
        <begin position="24"/>
        <end position="43"/>
    </location>
</feature>
<keyword evidence="1 2" id="KW-0238">DNA-binding</keyword>
<reference evidence="4 5" key="1">
    <citation type="journal article" date="2019" name="ACS Chem. Biol.">
        <title>Identification and Mobilization of a Cryptic Antibiotic Biosynthesis Gene Locus from a Human-Pathogenic Nocardia Isolate.</title>
        <authorList>
            <person name="Herisse M."/>
            <person name="Ishida K."/>
            <person name="Porter J.L."/>
            <person name="Howden B."/>
            <person name="Hertweck C."/>
            <person name="Stinear T.P."/>
            <person name="Pidot S.J."/>
        </authorList>
    </citation>
    <scope>NUCLEOTIDE SEQUENCE [LARGE SCALE GENOMIC DNA]</scope>
    <source>
        <strain evidence="4 5">AUSMDU00012717</strain>
    </source>
</reference>
<name>A0A6G9YGF6_9NOCA</name>
<evidence type="ECO:0000259" key="3">
    <source>
        <dbReference type="PROSITE" id="PS50977"/>
    </source>
</evidence>
<dbReference type="PANTHER" id="PTHR30055">
    <property type="entry name" value="HTH-TYPE TRANSCRIPTIONAL REGULATOR RUTR"/>
    <property type="match status" value="1"/>
</dbReference>
<feature type="domain" description="HTH tetR-type" evidence="3">
    <location>
        <begin position="1"/>
        <end position="61"/>
    </location>
</feature>
<dbReference type="GO" id="GO:0003700">
    <property type="term" value="F:DNA-binding transcription factor activity"/>
    <property type="evidence" value="ECO:0007669"/>
    <property type="project" value="TreeGrafter"/>
</dbReference>
<dbReference type="SUPFAM" id="SSF46689">
    <property type="entry name" value="Homeodomain-like"/>
    <property type="match status" value="1"/>
</dbReference>
<dbReference type="PRINTS" id="PR00455">
    <property type="entry name" value="HTHTETR"/>
</dbReference>
<sequence length="199" mass="21585">MGNREDLLAGARKVIVERGVAKATARDIASAAGVSLAAIGYHFGSKEALITEALAESLGNSIGDGMDALIRESTGTPLLRAFAHLWNEMPKVFQENRDYMTASLENMVRVVRSPRDQQFYADQMPGMYREMVALLRDTHPQLNEEQAYAIAQLNWVLVQGLGMLSVVMPDAELPDGDRLAEAVAVLAGYSGAQTNTSDT</sequence>
<dbReference type="Gene3D" id="1.10.357.10">
    <property type="entry name" value="Tetracycline Repressor, domain 2"/>
    <property type="match status" value="1"/>
</dbReference>
<proteinExistence type="predicted"/>
<dbReference type="PANTHER" id="PTHR30055:SF219">
    <property type="entry name" value="TRANSCRIPTIONAL REGULATORY PROTEIN"/>
    <property type="match status" value="1"/>
</dbReference>
<gene>
    <name evidence="4" type="ORF">F5544_20950</name>
</gene>
<dbReference type="InterPro" id="IPR050109">
    <property type="entry name" value="HTH-type_TetR-like_transc_reg"/>
</dbReference>
<dbReference type="Pfam" id="PF00440">
    <property type="entry name" value="TetR_N"/>
    <property type="match status" value="1"/>
</dbReference>
<protein>
    <submittedName>
        <fullName evidence="4">TetR family transcriptional regulator</fullName>
    </submittedName>
</protein>